<evidence type="ECO:0000256" key="6">
    <source>
        <dbReference type="ARBA" id="ARBA00023244"/>
    </source>
</evidence>
<evidence type="ECO:0000313" key="9">
    <source>
        <dbReference type="EMBL" id="EMR02946.1"/>
    </source>
</evidence>
<dbReference type="AlphaFoldDB" id="M7N6T5"/>
<dbReference type="InterPro" id="IPR000878">
    <property type="entry name" value="4pyrrol_Mease"/>
</dbReference>
<dbReference type="Pfam" id="PF00590">
    <property type="entry name" value="TP_methylase"/>
    <property type="match status" value="1"/>
</dbReference>
<dbReference type="GO" id="GO:0032259">
    <property type="term" value="P:methylation"/>
    <property type="evidence" value="ECO:0007669"/>
    <property type="project" value="UniProtKB-KW"/>
</dbReference>
<dbReference type="InterPro" id="IPR014776">
    <property type="entry name" value="4pyrrole_Mease_sub2"/>
</dbReference>
<dbReference type="STRING" id="1279009.ADICEAN_01919"/>
<dbReference type="CDD" id="cd11642">
    <property type="entry name" value="SUMT"/>
    <property type="match status" value="1"/>
</dbReference>
<dbReference type="Proteomes" id="UP000011910">
    <property type="component" value="Unassembled WGS sequence"/>
</dbReference>
<dbReference type="EC" id="2.1.1.107" evidence="2"/>
<dbReference type="RefSeq" id="WP_009195315.1">
    <property type="nucleotide sequence ID" value="NZ_AODQ01000040.1"/>
</dbReference>
<feature type="domain" description="Tetrapyrrole methylase" evidence="8">
    <location>
        <begin position="4"/>
        <end position="212"/>
    </location>
</feature>
<keyword evidence="10" id="KW-1185">Reference proteome</keyword>
<dbReference type="Gene3D" id="3.40.1010.10">
    <property type="entry name" value="Cobalt-precorrin-4 Transmethylase, Domain 1"/>
    <property type="match status" value="1"/>
</dbReference>
<comment type="caution">
    <text evidence="9">The sequence shown here is derived from an EMBL/GenBank/DDBJ whole genome shotgun (WGS) entry which is preliminary data.</text>
</comment>
<dbReference type="FunFam" id="3.40.1010.10:FF:000001">
    <property type="entry name" value="Siroheme synthase"/>
    <property type="match status" value="1"/>
</dbReference>
<dbReference type="PATRIC" id="fig|1279009.4.peg.1949"/>
<keyword evidence="5" id="KW-0949">S-adenosyl-L-methionine</keyword>
<dbReference type="NCBIfam" id="TIGR01469">
    <property type="entry name" value="cobA_cysG_Cterm"/>
    <property type="match status" value="1"/>
</dbReference>
<gene>
    <name evidence="9" type="primary">cysG</name>
    <name evidence="9" type="ORF">ADICEAN_01919</name>
</gene>
<keyword evidence="6" id="KW-0627">Porphyrin biosynthesis</keyword>
<sequence length="260" mass="27820">MNGKLTLVGAGPGDPELISLKGIKALTAADVVLYDALVHPELLDYAPRSAPKVHVGKRAGRHSYKQEEINQLIVRFALAGHHVVRLKGGDPFIFARGKEEAEYAEAFGIPTEVVLGISSINLPGYYGIPLTRRGTNESFWVITATTKEGVLSADIALAAQSSATAVIFMGLGKLEEITGLYQYWGKKDTPAALISKGSLPDGRVVFGTVGELVQLRDRERIASPALIVIGEAVGTHEHFYEKVHALLAPTPTSNAKKVSA</sequence>
<protein>
    <recommendedName>
        <fullName evidence="2">uroporphyrinogen-III C-methyltransferase</fullName>
        <ecNumber evidence="2">2.1.1.107</ecNumber>
    </recommendedName>
</protein>
<keyword evidence="3" id="KW-0489">Methyltransferase</keyword>
<keyword evidence="4" id="KW-0808">Transferase</keyword>
<dbReference type="NCBIfam" id="NF004790">
    <property type="entry name" value="PRK06136.1"/>
    <property type="match status" value="1"/>
</dbReference>
<accession>M7N6T5</accession>
<dbReference type="PANTHER" id="PTHR45790:SF3">
    <property type="entry name" value="S-ADENOSYL-L-METHIONINE-DEPENDENT UROPORPHYRINOGEN III METHYLTRANSFERASE, CHLOROPLASTIC"/>
    <property type="match status" value="1"/>
</dbReference>
<dbReference type="InterPro" id="IPR006366">
    <property type="entry name" value="CobA/CysG_C"/>
</dbReference>
<proteinExistence type="inferred from homology"/>
<dbReference type="GO" id="GO:0004851">
    <property type="term" value="F:uroporphyrin-III C-methyltransferase activity"/>
    <property type="evidence" value="ECO:0007669"/>
    <property type="project" value="UniProtKB-EC"/>
</dbReference>
<dbReference type="InterPro" id="IPR014777">
    <property type="entry name" value="4pyrrole_Mease_sub1"/>
</dbReference>
<name>M7N6T5_9BACT</name>
<evidence type="ECO:0000259" key="8">
    <source>
        <dbReference type="Pfam" id="PF00590"/>
    </source>
</evidence>
<dbReference type="InterPro" id="IPR050161">
    <property type="entry name" value="Siro_Cobalamin_biosynth"/>
</dbReference>
<dbReference type="SUPFAM" id="SSF53790">
    <property type="entry name" value="Tetrapyrrole methylase"/>
    <property type="match status" value="1"/>
</dbReference>
<comment type="similarity">
    <text evidence="1">Belongs to the precorrin methyltransferase family.</text>
</comment>
<evidence type="ECO:0000256" key="4">
    <source>
        <dbReference type="ARBA" id="ARBA00022679"/>
    </source>
</evidence>
<dbReference type="eggNOG" id="COG0007">
    <property type="taxonomic scope" value="Bacteria"/>
</dbReference>
<evidence type="ECO:0000313" key="10">
    <source>
        <dbReference type="Proteomes" id="UP000011910"/>
    </source>
</evidence>
<dbReference type="Gene3D" id="3.30.950.10">
    <property type="entry name" value="Methyltransferase, Cobalt-precorrin-4 Transmethylase, Domain 2"/>
    <property type="match status" value="1"/>
</dbReference>
<evidence type="ECO:0000256" key="5">
    <source>
        <dbReference type="ARBA" id="ARBA00022691"/>
    </source>
</evidence>
<dbReference type="PANTHER" id="PTHR45790">
    <property type="entry name" value="SIROHEME SYNTHASE-RELATED"/>
    <property type="match status" value="1"/>
</dbReference>
<dbReference type="EMBL" id="AODQ01000040">
    <property type="protein sequence ID" value="EMR02946.1"/>
    <property type="molecule type" value="Genomic_DNA"/>
</dbReference>
<comment type="pathway">
    <text evidence="7">Porphyrin-containing compound metabolism; siroheme biosynthesis; precorrin-2 from uroporphyrinogen III: step 1/1.</text>
</comment>
<evidence type="ECO:0000256" key="3">
    <source>
        <dbReference type="ARBA" id="ARBA00022603"/>
    </source>
</evidence>
<dbReference type="OrthoDB" id="9815856at2"/>
<evidence type="ECO:0000256" key="2">
    <source>
        <dbReference type="ARBA" id="ARBA00012162"/>
    </source>
</evidence>
<reference evidence="9 10" key="1">
    <citation type="journal article" date="2013" name="Genome Announc.">
        <title>Draft Genome Sequence of Cesiribacter andamanensis Strain AMV16T, Isolated from a Soil Sample from a Mud Volcano in the Andaman Islands, India.</title>
        <authorList>
            <person name="Shivaji S."/>
            <person name="Ara S."/>
            <person name="Begum Z."/>
            <person name="Srinivas T.N."/>
            <person name="Singh A."/>
            <person name="Kumar Pinnaka A."/>
        </authorList>
    </citation>
    <scope>NUCLEOTIDE SEQUENCE [LARGE SCALE GENOMIC DNA]</scope>
    <source>
        <strain evidence="9 10">AMV16</strain>
    </source>
</reference>
<organism evidence="9 10">
    <name type="scientific">Cesiribacter andamanensis AMV16</name>
    <dbReference type="NCBI Taxonomy" id="1279009"/>
    <lineage>
        <taxon>Bacteria</taxon>
        <taxon>Pseudomonadati</taxon>
        <taxon>Bacteroidota</taxon>
        <taxon>Cytophagia</taxon>
        <taxon>Cytophagales</taxon>
        <taxon>Cesiribacteraceae</taxon>
        <taxon>Cesiribacter</taxon>
    </lineage>
</organism>
<evidence type="ECO:0000256" key="7">
    <source>
        <dbReference type="ARBA" id="ARBA00025705"/>
    </source>
</evidence>
<dbReference type="InterPro" id="IPR035996">
    <property type="entry name" value="4pyrrol_Methylase_sf"/>
</dbReference>
<evidence type="ECO:0000256" key="1">
    <source>
        <dbReference type="ARBA" id="ARBA00005879"/>
    </source>
</evidence>
<dbReference type="GO" id="GO:0019354">
    <property type="term" value="P:siroheme biosynthetic process"/>
    <property type="evidence" value="ECO:0007669"/>
    <property type="project" value="InterPro"/>
</dbReference>